<evidence type="ECO:0000256" key="1">
    <source>
        <dbReference type="ARBA" id="ARBA00004370"/>
    </source>
</evidence>
<comment type="subcellular location">
    <subcellularLocation>
        <location evidence="1">Membrane</location>
    </subcellularLocation>
</comment>
<dbReference type="GO" id="GO:0016020">
    <property type="term" value="C:membrane"/>
    <property type="evidence" value="ECO:0007669"/>
    <property type="project" value="UniProtKB-SubCell"/>
</dbReference>
<evidence type="ECO:0000256" key="5">
    <source>
        <dbReference type="SAM" id="Phobius"/>
    </source>
</evidence>
<dbReference type="AlphaFoldDB" id="A0AA43QVI3"/>
<evidence type="ECO:0000256" key="3">
    <source>
        <dbReference type="ARBA" id="ARBA00022989"/>
    </source>
</evidence>
<sequence length="88" mass="9167">MKPVVSAFNAWSCIVVSVAAIIILSIIGGLFKAEHHTMVGSTEDPPNGKAVAGSVFAAVVVYAVFLVFCGLQALLHVRQSKKGAISLN</sequence>
<accession>A0AA43QVI3</accession>
<feature type="transmembrane region" description="Helical" evidence="5">
    <location>
        <begin position="7"/>
        <end position="31"/>
    </location>
</feature>
<feature type="transmembrane region" description="Helical" evidence="5">
    <location>
        <begin position="51"/>
        <end position="75"/>
    </location>
</feature>
<proteinExistence type="predicted"/>
<keyword evidence="7" id="KW-1185">Reference proteome</keyword>
<name>A0AA43QVI3_9LECA</name>
<protein>
    <submittedName>
        <fullName evidence="6">Uncharacterized protein</fullName>
    </submittedName>
</protein>
<dbReference type="Pfam" id="PF23489">
    <property type="entry name" value="V-ATPase_su_f"/>
    <property type="match status" value="1"/>
</dbReference>
<keyword evidence="4 5" id="KW-0472">Membrane</keyword>
<keyword evidence="3 5" id="KW-1133">Transmembrane helix</keyword>
<evidence type="ECO:0000256" key="4">
    <source>
        <dbReference type="ARBA" id="ARBA00023136"/>
    </source>
</evidence>
<evidence type="ECO:0000313" key="6">
    <source>
        <dbReference type="EMBL" id="MDI1491663.1"/>
    </source>
</evidence>
<dbReference type="EMBL" id="JAPUFD010000015">
    <property type="protein sequence ID" value="MDI1491663.1"/>
    <property type="molecule type" value="Genomic_DNA"/>
</dbReference>
<comment type="caution">
    <text evidence="6">The sequence shown here is derived from an EMBL/GenBank/DDBJ whole genome shotgun (WGS) entry which is preliminary data.</text>
</comment>
<evidence type="ECO:0000256" key="2">
    <source>
        <dbReference type="ARBA" id="ARBA00022692"/>
    </source>
</evidence>
<reference evidence="6" key="1">
    <citation type="journal article" date="2023" name="Genome Biol. Evol.">
        <title>First Whole Genome Sequence and Flow Cytometry Genome Size Data for the Lichen-Forming Fungus Ramalina farinacea (Ascomycota).</title>
        <authorList>
            <person name="Llewellyn T."/>
            <person name="Mian S."/>
            <person name="Hill R."/>
            <person name="Leitch I.J."/>
            <person name="Gaya E."/>
        </authorList>
    </citation>
    <scope>NUCLEOTIDE SEQUENCE</scope>
    <source>
        <strain evidence="6">LIQ254RAFAR</strain>
    </source>
</reference>
<organism evidence="6 7">
    <name type="scientific">Ramalina farinacea</name>
    <dbReference type="NCBI Taxonomy" id="258253"/>
    <lineage>
        <taxon>Eukaryota</taxon>
        <taxon>Fungi</taxon>
        <taxon>Dikarya</taxon>
        <taxon>Ascomycota</taxon>
        <taxon>Pezizomycotina</taxon>
        <taxon>Lecanoromycetes</taxon>
        <taxon>OSLEUM clade</taxon>
        <taxon>Lecanoromycetidae</taxon>
        <taxon>Lecanorales</taxon>
        <taxon>Lecanorineae</taxon>
        <taxon>Ramalinaceae</taxon>
        <taxon>Ramalina</taxon>
    </lineage>
</organism>
<evidence type="ECO:0000313" key="7">
    <source>
        <dbReference type="Proteomes" id="UP001161017"/>
    </source>
</evidence>
<keyword evidence="2 5" id="KW-0812">Transmembrane</keyword>
<dbReference type="InterPro" id="IPR056552">
    <property type="entry name" value="Ribonucl_Kappa"/>
</dbReference>
<gene>
    <name evidence="6" type="ORF">OHK93_002872</name>
</gene>
<dbReference type="Proteomes" id="UP001161017">
    <property type="component" value="Unassembled WGS sequence"/>
</dbReference>